<evidence type="ECO:0000256" key="4">
    <source>
        <dbReference type="ARBA" id="ARBA00022989"/>
    </source>
</evidence>
<keyword evidence="8" id="KW-1185">Reference proteome</keyword>
<dbReference type="PATRIC" id="fig|1008153.3.peg.1402"/>
<evidence type="ECO:0000256" key="1">
    <source>
        <dbReference type="ARBA" id="ARBA00004651"/>
    </source>
</evidence>
<evidence type="ECO:0000256" key="6">
    <source>
        <dbReference type="SAM" id="Phobius"/>
    </source>
</evidence>
<proteinExistence type="predicted"/>
<evidence type="ECO:0000256" key="5">
    <source>
        <dbReference type="ARBA" id="ARBA00023136"/>
    </source>
</evidence>
<comment type="subcellular location">
    <subcellularLocation>
        <location evidence="1">Cell membrane</location>
        <topology evidence="1">Multi-pass membrane protein</topology>
    </subcellularLocation>
</comment>
<sequence length="326" mass="33879">MGFRQHLPGLVTLLVVGIAARSLATLIGINDLVLAIGMGVLIGNLVGIPPWAVRGIENHKLLLETGIVLLGAAIAIEELIGAGPLVIVLVVGTVAFSLLLVEAIARGIFGLRGRTASLLAAGTSICGVSAVAAVGQVVDARGDQLTYAAATIVFFDAITLVAYPALGDLLGLSAREFGVWAGLSMFSTGPVAAAGFAHSPEAGQWATVTKLARNTMLGAVVVAYSIGYATRKANDPGIRRLWLQFPKFLVGFLLVALIANIGVLTPTSLDAIGRTSEWLFVLAFVGLGFEIRPARMRESGLTPVAIVLCAFCVISVVTLFVVRTLL</sequence>
<feature type="transmembrane region" description="Helical" evidence="6">
    <location>
        <begin position="241"/>
        <end position="265"/>
    </location>
</feature>
<feature type="transmembrane region" description="Helical" evidence="6">
    <location>
        <begin position="144"/>
        <end position="165"/>
    </location>
</feature>
<reference evidence="7 8" key="1">
    <citation type="submission" date="2016-02" db="EMBL/GenBank/DDBJ databases">
        <title>Genome sequence of Halalkalicoccus paucihalophilus DSM 24557.</title>
        <authorList>
            <person name="Poehlein A."/>
            <person name="Daniel R."/>
        </authorList>
    </citation>
    <scope>NUCLEOTIDE SEQUENCE [LARGE SCALE GENOMIC DNA]</scope>
    <source>
        <strain evidence="7 8">DSM 24557</strain>
    </source>
</reference>
<feature type="transmembrane region" description="Helical" evidence="6">
    <location>
        <begin position="86"/>
        <end position="105"/>
    </location>
</feature>
<dbReference type="InterPro" id="IPR018383">
    <property type="entry name" value="UPF0324_pro"/>
</dbReference>
<evidence type="ECO:0000256" key="2">
    <source>
        <dbReference type="ARBA" id="ARBA00022475"/>
    </source>
</evidence>
<gene>
    <name evidence="7" type="ORF">HAPAU_13910</name>
</gene>
<organism evidence="7 8">
    <name type="scientific">Halalkalicoccus paucihalophilus</name>
    <dbReference type="NCBI Taxonomy" id="1008153"/>
    <lineage>
        <taxon>Archaea</taxon>
        <taxon>Methanobacteriati</taxon>
        <taxon>Methanobacteriota</taxon>
        <taxon>Stenosarchaea group</taxon>
        <taxon>Halobacteria</taxon>
        <taxon>Halobacteriales</taxon>
        <taxon>Halococcaceae</taxon>
        <taxon>Halalkalicoccus</taxon>
    </lineage>
</organism>
<dbReference type="RefSeq" id="WP_066380903.1">
    <property type="nucleotide sequence ID" value="NZ_LTAZ01000004.1"/>
</dbReference>
<dbReference type="GO" id="GO:0005886">
    <property type="term" value="C:plasma membrane"/>
    <property type="evidence" value="ECO:0007669"/>
    <property type="project" value="UniProtKB-SubCell"/>
</dbReference>
<dbReference type="Proteomes" id="UP000075321">
    <property type="component" value="Unassembled WGS sequence"/>
</dbReference>
<evidence type="ECO:0000256" key="3">
    <source>
        <dbReference type="ARBA" id="ARBA00022692"/>
    </source>
</evidence>
<keyword evidence="3 6" id="KW-0812">Transmembrane</keyword>
<feature type="transmembrane region" description="Helical" evidence="6">
    <location>
        <begin position="61"/>
        <end position="80"/>
    </location>
</feature>
<feature type="transmembrane region" description="Helical" evidence="6">
    <location>
        <begin position="301"/>
        <end position="322"/>
    </location>
</feature>
<keyword evidence="4 6" id="KW-1133">Transmembrane helix</keyword>
<dbReference type="PANTHER" id="PTHR30106:SF1">
    <property type="entry name" value="UPF0324 MEMBRANE PROTEIN FN0533"/>
    <property type="match status" value="1"/>
</dbReference>
<feature type="transmembrane region" description="Helical" evidence="6">
    <location>
        <begin position="117"/>
        <end position="138"/>
    </location>
</feature>
<keyword evidence="2" id="KW-1003">Cell membrane</keyword>
<evidence type="ECO:0000313" key="7">
    <source>
        <dbReference type="EMBL" id="KYH26295.1"/>
    </source>
</evidence>
<feature type="transmembrane region" description="Helical" evidence="6">
    <location>
        <begin position="211"/>
        <end position="229"/>
    </location>
</feature>
<dbReference type="AlphaFoldDB" id="A0A151AFC5"/>
<dbReference type="PANTHER" id="PTHR30106">
    <property type="entry name" value="INNER MEMBRANE PROTEIN YEIH-RELATED"/>
    <property type="match status" value="1"/>
</dbReference>
<comment type="caution">
    <text evidence="7">The sequence shown here is derived from an EMBL/GenBank/DDBJ whole genome shotgun (WGS) entry which is preliminary data.</text>
</comment>
<feature type="transmembrane region" description="Helical" evidence="6">
    <location>
        <begin position="177"/>
        <end position="199"/>
    </location>
</feature>
<keyword evidence="5 6" id="KW-0472">Membrane</keyword>
<dbReference type="EMBL" id="LTAZ01000004">
    <property type="protein sequence ID" value="KYH26295.1"/>
    <property type="molecule type" value="Genomic_DNA"/>
</dbReference>
<protein>
    <recommendedName>
        <fullName evidence="9">Sulfate exporter family transporter</fullName>
    </recommendedName>
</protein>
<accession>A0A151AFC5</accession>
<feature type="transmembrane region" description="Helical" evidence="6">
    <location>
        <begin position="32"/>
        <end position="49"/>
    </location>
</feature>
<evidence type="ECO:0008006" key="9">
    <source>
        <dbReference type="Google" id="ProtNLM"/>
    </source>
</evidence>
<dbReference type="Pfam" id="PF03601">
    <property type="entry name" value="Cons_hypoth698"/>
    <property type="match status" value="1"/>
</dbReference>
<name>A0A151AFC5_9EURY</name>
<dbReference type="OrthoDB" id="26684at2157"/>
<evidence type="ECO:0000313" key="8">
    <source>
        <dbReference type="Proteomes" id="UP000075321"/>
    </source>
</evidence>